<protein>
    <submittedName>
        <fullName evidence="1">Uncharacterized protein</fullName>
    </submittedName>
</protein>
<sequence length="440" mass="51886">MKTNSHIDLSIFEKIEDIIFLDEPILSHLKLNGKDYLLYLVENLDDSDIFILFDIEEEDIFKYLTKGISLRELIIRKNILLLLERDFEGEVLDSQSIMAASVSEDYLPDTDSFLEYEPLENSYYYEKINEYTRKLYLYDLRKNAFYLKFSTNDRKYGDTIGLRELTNTLLKNLSTSYKNFVAIDFEKKFINLIPEEGKRNSVLKSVFEDTDLRMVDLKYGSFEIGLSTDKLMKSHIEFKEVKEWANEVGDNYKRIVLDDNIDNTEIKSLLDTYSDEERNKIFDPVLKIIKNHKYDLKVKSAREQKYSSLGINKDYVREQLVTKNFSMEVIYDVPKHLELITVTTIIDKNSKRKTINLEDTLFSSVNSSEYELTYNDFKKYGYDSLSIDIHIPISIENYDSYILLKAIYNEQTFSVTVDNDKIEEGIRKLIDKIYEYVINL</sequence>
<gene>
    <name evidence="1" type="ORF">NCTC13532_02747</name>
</gene>
<name>A0A381FKU7_9FLAO</name>
<reference evidence="1 2" key="1">
    <citation type="submission" date="2018-06" db="EMBL/GenBank/DDBJ databases">
        <authorList>
            <consortium name="Pathogen Informatics"/>
            <person name="Doyle S."/>
        </authorList>
    </citation>
    <scope>NUCLEOTIDE SEQUENCE [LARGE SCALE GENOMIC DNA]</scope>
    <source>
        <strain evidence="1 2">NCTC13532</strain>
    </source>
</reference>
<dbReference type="Proteomes" id="UP000254282">
    <property type="component" value="Unassembled WGS sequence"/>
</dbReference>
<evidence type="ECO:0000313" key="2">
    <source>
        <dbReference type="Proteomes" id="UP000254282"/>
    </source>
</evidence>
<proteinExistence type="predicted"/>
<evidence type="ECO:0000313" key="1">
    <source>
        <dbReference type="EMBL" id="SUX47186.1"/>
    </source>
</evidence>
<organism evidence="1 2">
    <name type="scientific">Chryseobacterium indoltheticum</name>
    <dbReference type="NCBI Taxonomy" id="254"/>
    <lineage>
        <taxon>Bacteria</taxon>
        <taxon>Pseudomonadati</taxon>
        <taxon>Bacteroidota</taxon>
        <taxon>Flavobacteriia</taxon>
        <taxon>Flavobacteriales</taxon>
        <taxon>Weeksellaceae</taxon>
        <taxon>Chryseobacterium group</taxon>
        <taxon>Chryseobacterium</taxon>
    </lineage>
</organism>
<dbReference type="AlphaFoldDB" id="A0A381FKU7"/>
<accession>A0A381FKU7</accession>
<dbReference type="EMBL" id="UFVR01000004">
    <property type="protein sequence ID" value="SUX47186.1"/>
    <property type="molecule type" value="Genomic_DNA"/>
</dbReference>
<dbReference type="RefSeq" id="WP_115620685.1">
    <property type="nucleotide sequence ID" value="NZ_UFVR01000004.1"/>
</dbReference>